<name>A0A0F9UN37_9ZZZZ</name>
<evidence type="ECO:0000256" key="3">
    <source>
        <dbReference type="ARBA" id="ARBA00022692"/>
    </source>
</evidence>
<sequence length="120" mass="12955">MLLRGLTWLIFFQLVGTGLNVLFLPFLPGPIIGMVLLVVTLCLRQGVSESLDLAATGLLKYLPLILVPPAVGIMAYGAEIVADAAAILITLTVSFVLSVPFCGWLMQRLIRRQQSSEGDN</sequence>
<gene>
    <name evidence="7" type="ORF">LCGC14_0201680</name>
</gene>
<keyword evidence="4 6" id="KW-1133">Transmembrane helix</keyword>
<evidence type="ECO:0008006" key="8">
    <source>
        <dbReference type="Google" id="ProtNLM"/>
    </source>
</evidence>
<keyword evidence="3 6" id="KW-0812">Transmembrane</keyword>
<dbReference type="EMBL" id="LAZR01000089">
    <property type="protein sequence ID" value="KKN93079.1"/>
    <property type="molecule type" value="Genomic_DNA"/>
</dbReference>
<dbReference type="AlphaFoldDB" id="A0A0F9UN37"/>
<comment type="subcellular location">
    <subcellularLocation>
        <location evidence="1">Cell membrane</location>
        <topology evidence="1">Multi-pass membrane protein</topology>
    </subcellularLocation>
</comment>
<evidence type="ECO:0000313" key="7">
    <source>
        <dbReference type="EMBL" id="KKN93079.1"/>
    </source>
</evidence>
<evidence type="ECO:0000256" key="4">
    <source>
        <dbReference type="ARBA" id="ARBA00022989"/>
    </source>
</evidence>
<proteinExistence type="predicted"/>
<protein>
    <recommendedName>
        <fullName evidence="8">LrgA family protein</fullName>
    </recommendedName>
</protein>
<dbReference type="PANTHER" id="PTHR33931">
    <property type="entry name" value="HOLIN-LIKE PROTEIN CIDA-RELATED"/>
    <property type="match status" value="1"/>
</dbReference>
<reference evidence="7" key="1">
    <citation type="journal article" date="2015" name="Nature">
        <title>Complex archaea that bridge the gap between prokaryotes and eukaryotes.</title>
        <authorList>
            <person name="Spang A."/>
            <person name="Saw J.H."/>
            <person name="Jorgensen S.L."/>
            <person name="Zaremba-Niedzwiedzka K."/>
            <person name="Martijn J."/>
            <person name="Lind A.E."/>
            <person name="van Eijk R."/>
            <person name="Schleper C."/>
            <person name="Guy L."/>
            <person name="Ettema T.J."/>
        </authorList>
    </citation>
    <scope>NUCLEOTIDE SEQUENCE</scope>
</reference>
<organism evidence="7">
    <name type="scientific">marine sediment metagenome</name>
    <dbReference type="NCBI Taxonomy" id="412755"/>
    <lineage>
        <taxon>unclassified sequences</taxon>
        <taxon>metagenomes</taxon>
        <taxon>ecological metagenomes</taxon>
    </lineage>
</organism>
<comment type="caution">
    <text evidence="7">The sequence shown here is derived from an EMBL/GenBank/DDBJ whole genome shotgun (WGS) entry which is preliminary data.</text>
</comment>
<dbReference type="GO" id="GO:0005886">
    <property type="term" value="C:plasma membrane"/>
    <property type="evidence" value="ECO:0007669"/>
    <property type="project" value="UniProtKB-SubCell"/>
</dbReference>
<accession>A0A0F9UN37</accession>
<evidence type="ECO:0000256" key="2">
    <source>
        <dbReference type="ARBA" id="ARBA00022475"/>
    </source>
</evidence>
<evidence type="ECO:0000256" key="1">
    <source>
        <dbReference type="ARBA" id="ARBA00004651"/>
    </source>
</evidence>
<dbReference type="InterPro" id="IPR005538">
    <property type="entry name" value="LrgA/CidA"/>
</dbReference>
<keyword evidence="5 6" id="KW-0472">Membrane</keyword>
<evidence type="ECO:0000256" key="5">
    <source>
        <dbReference type="ARBA" id="ARBA00023136"/>
    </source>
</evidence>
<dbReference type="Pfam" id="PF03788">
    <property type="entry name" value="LrgA"/>
    <property type="match status" value="1"/>
</dbReference>
<feature type="transmembrane region" description="Helical" evidence="6">
    <location>
        <begin position="84"/>
        <end position="106"/>
    </location>
</feature>
<keyword evidence="2" id="KW-1003">Cell membrane</keyword>
<feature type="transmembrane region" description="Helical" evidence="6">
    <location>
        <begin position="59"/>
        <end position="78"/>
    </location>
</feature>
<dbReference type="PANTHER" id="PTHR33931:SF2">
    <property type="entry name" value="HOLIN-LIKE PROTEIN CIDA"/>
    <property type="match status" value="1"/>
</dbReference>
<evidence type="ECO:0000256" key="6">
    <source>
        <dbReference type="SAM" id="Phobius"/>
    </source>
</evidence>